<dbReference type="HOGENOM" id="CLU_019189_0_0_1"/>
<dbReference type="AlphaFoldDB" id="A0A0C3C488"/>
<dbReference type="InterPro" id="IPR051035">
    <property type="entry name" value="Mito_inheritance_9"/>
</dbReference>
<gene>
    <name evidence="7" type="ORF">M413DRAFT_25997</name>
</gene>
<comment type="subcellular location">
    <subcellularLocation>
        <location evidence="1">Mitochondrion</location>
    </subcellularLocation>
</comment>
<keyword evidence="5" id="KW-0496">Mitochondrion</keyword>
<evidence type="ECO:0000313" key="8">
    <source>
        <dbReference type="Proteomes" id="UP000053424"/>
    </source>
</evidence>
<dbReference type="Proteomes" id="UP000053424">
    <property type="component" value="Unassembled WGS sequence"/>
</dbReference>
<evidence type="ECO:0000256" key="6">
    <source>
        <dbReference type="ARBA" id="ARBA00031849"/>
    </source>
</evidence>
<evidence type="ECO:0000256" key="2">
    <source>
        <dbReference type="ARBA" id="ARBA00005543"/>
    </source>
</evidence>
<dbReference type="GO" id="GO:0005739">
    <property type="term" value="C:mitochondrion"/>
    <property type="evidence" value="ECO:0007669"/>
    <property type="project" value="UniProtKB-SubCell"/>
</dbReference>
<dbReference type="EMBL" id="KN831775">
    <property type="protein sequence ID" value="KIM43670.1"/>
    <property type="molecule type" value="Genomic_DNA"/>
</dbReference>
<reference evidence="8" key="2">
    <citation type="submission" date="2015-01" db="EMBL/GenBank/DDBJ databases">
        <title>Evolutionary Origins and Diversification of the Mycorrhizal Mutualists.</title>
        <authorList>
            <consortium name="DOE Joint Genome Institute"/>
            <consortium name="Mycorrhizal Genomics Consortium"/>
            <person name="Kohler A."/>
            <person name="Kuo A."/>
            <person name="Nagy L.G."/>
            <person name="Floudas D."/>
            <person name="Copeland A."/>
            <person name="Barry K.W."/>
            <person name="Cichocki N."/>
            <person name="Veneault-Fourrey C."/>
            <person name="LaButti K."/>
            <person name="Lindquist E.A."/>
            <person name="Lipzen A."/>
            <person name="Lundell T."/>
            <person name="Morin E."/>
            <person name="Murat C."/>
            <person name="Riley R."/>
            <person name="Ohm R."/>
            <person name="Sun H."/>
            <person name="Tunlid A."/>
            <person name="Henrissat B."/>
            <person name="Grigoriev I.V."/>
            <person name="Hibbett D.S."/>
            <person name="Martin F."/>
        </authorList>
    </citation>
    <scope>NUCLEOTIDE SEQUENCE [LARGE SCALE GENOMIC DNA]</scope>
    <source>
        <strain evidence="8">h7</strain>
    </source>
</reference>
<evidence type="ECO:0000256" key="1">
    <source>
        <dbReference type="ARBA" id="ARBA00004173"/>
    </source>
</evidence>
<dbReference type="PANTHER" id="PTHR36091:SF1">
    <property type="entry name" value="ALTERED INHERITANCE OF MITOCHONDRIA PROTEIN 9, MITOCHONDRIAL"/>
    <property type="match status" value="1"/>
</dbReference>
<keyword evidence="4" id="KW-0809">Transit peptide</keyword>
<protein>
    <recommendedName>
        <fullName evidence="3">Altered inheritance of mitochondria protein 9, mitochondrial</fullName>
    </recommendedName>
    <alternativeName>
        <fullName evidence="6">Found in mitochondrial proteome protein 29</fullName>
    </alternativeName>
</protein>
<name>A0A0C3C488_HEBCY</name>
<dbReference type="InterPro" id="IPR011009">
    <property type="entry name" value="Kinase-like_dom_sf"/>
</dbReference>
<comment type="similarity">
    <text evidence="2">Belongs to the AIM9 family.</text>
</comment>
<reference evidence="7 8" key="1">
    <citation type="submission" date="2014-04" db="EMBL/GenBank/DDBJ databases">
        <authorList>
            <consortium name="DOE Joint Genome Institute"/>
            <person name="Kuo A."/>
            <person name="Gay G."/>
            <person name="Dore J."/>
            <person name="Kohler A."/>
            <person name="Nagy L.G."/>
            <person name="Floudas D."/>
            <person name="Copeland A."/>
            <person name="Barry K.W."/>
            <person name="Cichocki N."/>
            <person name="Veneault-Fourrey C."/>
            <person name="LaButti K."/>
            <person name="Lindquist E.A."/>
            <person name="Lipzen A."/>
            <person name="Lundell T."/>
            <person name="Morin E."/>
            <person name="Murat C."/>
            <person name="Sun H."/>
            <person name="Tunlid A."/>
            <person name="Henrissat B."/>
            <person name="Grigoriev I.V."/>
            <person name="Hibbett D.S."/>
            <person name="Martin F."/>
            <person name="Nordberg H.P."/>
            <person name="Cantor M.N."/>
            <person name="Hua S.X."/>
        </authorList>
    </citation>
    <scope>NUCLEOTIDE SEQUENCE [LARGE SCALE GENOMIC DNA]</scope>
    <source>
        <strain evidence="8">h7</strain>
    </source>
</reference>
<dbReference type="PANTHER" id="PTHR36091">
    <property type="entry name" value="ALTERED INHERITANCE OF MITOCHONDRIA PROTEIN 9, MITOCHONDRIAL"/>
    <property type="match status" value="1"/>
</dbReference>
<sequence>MGASVMNAGTSAGSFNRVFMLQFDNGKELLARIPCPVAGNLSLSTASEAATMEYVRLLYLSGSDHNLSTFPKIPKVLAWDSSFGKPAAWPYIICEHLPGVTLDTKWFSIGQNAIKEVIRDIVSFETAILQESFSQHGSIFFADNVSEELRKRPLYAEPPTDPLRIDLAGRFRIGPTINREWWRGPYGEITADRGPLPDLPTMLASAAKFQLRCLDSGIDHTSPFSASTATDIPLLRRMLNICIDIAPLMVPGGESMSSVRRPVLNHPDLSMCIFIVPSEGEPKVQGIMHH</sequence>
<organism evidence="7 8">
    <name type="scientific">Hebeloma cylindrosporum</name>
    <dbReference type="NCBI Taxonomy" id="76867"/>
    <lineage>
        <taxon>Eukaryota</taxon>
        <taxon>Fungi</taxon>
        <taxon>Dikarya</taxon>
        <taxon>Basidiomycota</taxon>
        <taxon>Agaricomycotina</taxon>
        <taxon>Agaricomycetes</taxon>
        <taxon>Agaricomycetidae</taxon>
        <taxon>Agaricales</taxon>
        <taxon>Agaricineae</taxon>
        <taxon>Hymenogastraceae</taxon>
        <taxon>Hebeloma</taxon>
    </lineage>
</organism>
<evidence type="ECO:0000256" key="3">
    <source>
        <dbReference type="ARBA" id="ARBA00016197"/>
    </source>
</evidence>
<dbReference type="OrthoDB" id="2831558at2759"/>
<dbReference type="SUPFAM" id="SSF56112">
    <property type="entry name" value="Protein kinase-like (PK-like)"/>
    <property type="match status" value="1"/>
</dbReference>
<accession>A0A0C3C488</accession>
<evidence type="ECO:0000313" key="7">
    <source>
        <dbReference type="EMBL" id="KIM43670.1"/>
    </source>
</evidence>
<evidence type="ECO:0000256" key="5">
    <source>
        <dbReference type="ARBA" id="ARBA00023128"/>
    </source>
</evidence>
<evidence type="ECO:0000256" key="4">
    <source>
        <dbReference type="ARBA" id="ARBA00022946"/>
    </source>
</evidence>
<proteinExistence type="inferred from homology"/>
<keyword evidence="8" id="KW-1185">Reference proteome</keyword>